<evidence type="ECO:0000256" key="1">
    <source>
        <dbReference type="SAM" id="MobiDB-lite"/>
    </source>
</evidence>
<keyword evidence="2" id="KW-1133">Transmembrane helix</keyword>
<protein>
    <submittedName>
        <fullName evidence="4">CD36 antigen domain containing protein</fullName>
    </submittedName>
</protein>
<dbReference type="OMA" id="RETIVWD"/>
<dbReference type="Proteomes" id="UP000025227">
    <property type="component" value="Unplaced"/>
</dbReference>
<reference evidence="4" key="1">
    <citation type="submission" date="2020-12" db="UniProtKB">
        <authorList>
            <consortium name="WormBaseParasite"/>
        </authorList>
    </citation>
    <scope>IDENTIFICATION</scope>
    <source>
        <strain evidence="4">MHco3</strain>
    </source>
</reference>
<dbReference type="AlphaFoldDB" id="A0A7I4YFS7"/>
<accession>A0A7I4YFS7</accession>
<feature type="compositionally biased region" description="Basic residues" evidence="1">
    <location>
        <begin position="31"/>
        <end position="45"/>
    </location>
</feature>
<evidence type="ECO:0000313" key="4">
    <source>
        <dbReference type="WBParaSite" id="HCON_00085000-00001"/>
    </source>
</evidence>
<proteinExistence type="predicted"/>
<sequence length="616" mass="70282">EASSAAPRKDSSNYPRKATRSTSDDQDYRSRSRNTKSKGKRSHRSRKESAIDIQAALWFLIFIEVLILLGLVCAFYALATRRILVRPRIWRLQTIPGTGGFEEMAISSSSEHCSELARTLFVEGIRPILIASVVKFCMEIQQPDRSGKLGSSVAVHYSNSTGCRCTSGQSEMSNSKSHIQKFVHQVRVDPSAEGRGPFSELFPNDLSTTLAFLEGVTRDEMEHAASVLYMEHGAKLIALTIYSVSALELGFLMKDEMLFDKSAEMSRRDKAEIVTIPNFHDKLEEYFSMYTIRDDIAQRYAYINKDLTFKDKNQSDVDDLPKFLNEKQKFDQLLYQPRWWPLEPMPDRDGRKYCYPTEPSIAPHLFSMLEGNDSSASDYIGNQGIDADRAFEALWYYMYTLYEKVYSQSHIPHEWTPFFTLEDRPEELRPMGANFFTLTTPDEAFAYIGTLGSRFGSLSSKAYMNNLAHNFAYKFDKSKGYSNSLHPFLMISNDRVDAAYAGSPGFPTLSLGIPRMLFSIIMHNVFNVKLEEAVSYPLIFPNLEGNRSFYHNGYPFSDQIAKDKIKSSTYAPQHFRDSAAVIELRIDEKTGTRKQYPFYKNKKVLGFQFNTRALGV</sequence>
<dbReference type="WBParaSite" id="HCON_00085000-00001">
    <property type="protein sequence ID" value="HCON_00085000-00001"/>
    <property type="gene ID" value="HCON_00085000"/>
</dbReference>
<keyword evidence="2" id="KW-0812">Transmembrane</keyword>
<evidence type="ECO:0000256" key="2">
    <source>
        <dbReference type="SAM" id="Phobius"/>
    </source>
</evidence>
<organism evidence="3 4">
    <name type="scientific">Haemonchus contortus</name>
    <name type="common">Barber pole worm</name>
    <dbReference type="NCBI Taxonomy" id="6289"/>
    <lineage>
        <taxon>Eukaryota</taxon>
        <taxon>Metazoa</taxon>
        <taxon>Ecdysozoa</taxon>
        <taxon>Nematoda</taxon>
        <taxon>Chromadorea</taxon>
        <taxon>Rhabditida</taxon>
        <taxon>Rhabditina</taxon>
        <taxon>Rhabditomorpha</taxon>
        <taxon>Strongyloidea</taxon>
        <taxon>Trichostrongylidae</taxon>
        <taxon>Haemonchus</taxon>
    </lineage>
</organism>
<feature type="transmembrane region" description="Helical" evidence="2">
    <location>
        <begin position="55"/>
        <end position="79"/>
    </location>
</feature>
<evidence type="ECO:0000313" key="3">
    <source>
        <dbReference type="Proteomes" id="UP000025227"/>
    </source>
</evidence>
<feature type="region of interest" description="Disordered" evidence="1">
    <location>
        <begin position="1"/>
        <end position="45"/>
    </location>
</feature>
<name>A0A7I4YFS7_HAECO</name>
<keyword evidence="2" id="KW-0472">Membrane</keyword>
<keyword evidence="3" id="KW-1185">Reference proteome</keyword>
<dbReference type="OrthoDB" id="5868757at2759"/>